<keyword evidence="2" id="KW-1185">Reference proteome</keyword>
<dbReference type="EMBL" id="JAUPFM010000012">
    <property type="protein sequence ID" value="KAK2835509.1"/>
    <property type="molecule type" value="Genomic_DNA"/>
</dbReference>
<organism evidence="1 2">
    <name type="scientific">Channa striata</name>
    <name type="common">Snakehead murrel</name>
    <name type="synonym">Ophicephalus striatus</name>
    <dbReference type="NCBI Taxonomy" id="64152"/>
    <lineage>
        <taxon>Eukaryota</taxon>
        <taxon>Metazoa</taxon>
        <taxon>Chordata</taxon>
        <taxon>Craniata</taxon>
        <taxon>Vertebrata</taxon>
        <taxon>Euteleostomi</taxon>
        <taxon>Actinopterygii</taxon>
        <taxon>Neopterygii</taxon>
        <taxon>Teleostei</taxon>
        <taxon>Neoteleostei</taxon>
        <taxon>Acanthomorphata</taxon>
        <taxon>Anabantaria</taxon>
        <taxon>Anabantiformes</taxon>
        <taxon>Channoidei</taxon>
        <taxon>Channidae</taxon>
        <taxon>Channa</taxon>
    </lineage>
</organism>
<dbReference type="InterPro" id="IPR015915">
    <property type="entry name" value="Kelch-typ_b-propeller"/>
</dbReference>
<dbReference type="Proteomes" id="UP001187415">
    <property type="component" value="Unassembled WGS sequence"/>
</dbReference>
<protein>
    <submittedName>
        <fullName evidence="1">Uncharacterized protein</fullName>
    </submittedName>
</protein>
<accession>A0AA88SDN7</accession>
<dbReference type="Gene3D" id="2.120.10.80">
    <property type="entry name" value="Kelch-type beta propeller"/>
    <property type="match status" value="1"/>
</dbReference>
<comment type="caution">
    <text evidence="1">The sequence shown here is derived from an EMBL/GenBank/DDBJ whole genome shotgun (WGS) entry which is preliminary data.</text>
</comment>
<dbReference type="SUPFAM" id="SSF117281">
    <property type="entry name" value="Kelch motif"/>
    <property type="match status" value="1"/>
</dbReference>
<proteinExistence type="predicted"/>
<name>A0AA88SDN7_CHASR</name>
<evidence type="ECO:0000313" key="1">
    <source>
        <dbReference type="EMBL" id="KAK2835509.1"/>
    </source>
</evidence>
<sequence length="76" mass="8405">MCDKVYVIDNKTKEITPKTDIPSPRKECSACAIGCKVYVTGGPHGSTSQRRETRKLRFLRSAVVSGMQSPFALSRD</sequence>
<gene>
    <name evidence="1" type="ORF">Q5P01_015993</name>
</gene>
<reference evidence="1" key="1">
    <citation type="submission" date="2023-07" db="EMBL/GenBank/DDBJ databases">
        <title>Chromosome-level Genome Assembly of Striped Snakehead (Channa striata).</title>
        <authorList>
            <person name="Liu H."/>
        </authorList>
    </citation>
    <scope>NUCLEOTIDE SEQUENCE</scope>
    <source>
        <strain evidence="1">Gz</strain>
        <tissue evidence="1">Muscle</tissue>
    </source>
</reference>
<dbReference type="AlphaFoldDB" id="A0AA88SDN7"/>
<evidence type="ECO:0000313" key="2">
    <source>
        <dbReference type="Proteomes" id="UP001187415"/>
    </source>
</evidence>